<keyword evidence="5" id="KW-1185">Reference proteome</keyword>
<dbReference type="InterPro" id="IPR051477">
    <property type="entry name" value="Expansin_CellWall"/>
</dbReference>
<feature type="chain" id="PRO_5020383976" evidence="3">
    <location>
        <begin position="27"/>
        <end position="300"/>
    </location>
</feature>
<accession>A0A4S4KZ79</accession>
<dbReference type="AlphaFoldDB" id="A0A4S4KZ79"/>
<feature type="region of interest" description="Disordered" evidence="2">
    <location>
        <begin position="72"/>
        <end position="130"/>
    </location>
</feature>
<dbReference type="EMBL" id="SGPJ01000006">
    <property type="protein sequence ID" value="THH02430.1"/>
    <property type="molecule type" value="Genomic_DNA"/>
</dbReference>
<dbReference type="InterPro" id="IPR036908">
    <property type="entry name" value="RlpA-like_sf"/>
</dbReference>
<evidence type="ECO:0000256" key="1">
    <source>
        <dbReference type="ARBA" id="ARBA00022729"/>
    </source>
</evidence>
<gene>
    <name evidence="4" type="ORF">EW026_g450</name>
</gene>
<keyword evidence="1 3" id="KW-0732">Signal</keyword>
<dbReference type="CDD" id="cd22191">
    <property type="entry name" value="DPBB_RlpA_EXP_N-like"/>
    <property type="match status" value="1"/>
</dbReference>
<dbReference type="SUPFAM" id="SSF50685">
    <property type="entry name" value="Barwin-like endoglucanases"/>
    <property type="match status" value="1"/>
</dbReference>
<evidence type="ECO:0000256" key="3">
    <source>
        <dbReference type="SAM" id="SignalP"/>
    </source>
</evidence>
<evidence type="ECO:0000313" key="5">
    <source>
        <dbReference type="Proteomes" id="UP000309038"/>
    </source>
</evidence>
<proteinExistence type="predicted"/>
<comment type="caution">
    <text evidence="4">The sequence shown here is derived from an EMBL/GenBank/DDBJ whole genome shotgun (WGS) entry which is preliminary data.</text>
</comment>
<organism evidence="4 5">
    <name type="scientific">Hermanssonia centrifuga</name>
    <dbReference type="NCBI Taxonomy" id="98765"/>
    <lineage>
        <taxon>Eukaryota</taxon>
        <taxon>Fungi</taxon>
        <taxon>Dikarya</taxon>
        <taxon>Basidiomycota</taxon>
        <taxon>Agaricomycotina</taxon>
        <taxon>Agaricomycetes</taxon>
        <taxon>Polyporales</taxon>
        <taxon>Meruliaceae</taxon>
        <taxon>Hermanssonia</taxon>
    </lineage>
</organism>
<evidence type="ECO:0000256" key="2">
    <source>
        <dbReference type="SAM" id="MobiDB-lite"/>
    </source>
</evidence>
<name>A0A4S4KZ79_9APHY</name>
<dbReference type="Gene3D" id="2.40.40.10">
    <property type="entry name" value="RlpA-like domain"/>
    <property type="match status" value="1"/>
</dbReference>
<reference evidence="4 5" key="1">
    <citation type="submission" date="2019-02" db="EMBL/GenBank/DDBJ databases">
        <title>Genome sequencing of the rare red list fungi Phlebia centrifuga.</title>
        <authorList>
            <person name="Buettner E."/>
            <person name="Kellner H."/>
        </authorList>
    </citation>
    <scope>NUCLEOTIDE SEQUENCE [LARGE SCALE GENOMIC DNA]</scope>
    <source>
        <strain evidence="4 5">DSM 108282</strain>
    </source>
</reference>
<dbReference type="Proteomes" id="UP000309038">
    <property type="component" value="Unassembled WGS sequence"/>
</dbReference>
<protein>
    <submittedName>
        <fullName evidence="4">Uncharacterized protein</fullName>
    </submittedName>
</protein>
<feature type="signal peptide" evidence="3">
    <location>
        <begin position="1"/>
        <end position="26"/>
    </location>
</feature>
<evidence type="ECO:0000313" key="4">
    <source>
        <dbReference type="EMBL" id="THH02430.1"/>
    </source>
</evidence>
<dbReference type="PANTHER" id="PTHR31836:SF22">
    <property type="entry name" value="RLPA-LIKE PROTEIN DOUBLE-PSI BETA-BARREL DOMAIN-CONTAINING PROTEIN"/>
    <property type="match status" value="1"/>
</dbReference>
<feature type="compositionally biased region" description="Basic residues" evidence="2">
    <location>
        <begin position="102"/>
        <end position="127"/>
    </location>
</feature>
<sequence>MHCFKIVSLLLLLVFSLGLAPTLVTAADLRAYHNSLEARYTRAHSLGKNYQFDSRDGWQTVNASNLQYKYSREPEDESDLEGLDDPDDSSAGLTKRDNKTKATSKSKSTTKAKSTSKAKSKSKKTTSKTKATGSLSSSLKKIIDTIKGKGKAEPVTITWYTGHDLENPSCWPQPTWAPTDASFACALTLEGWTTKPQCFKFLELCNTPKKCVFVRVVDSCAGCATGSKHVDLTQAAFTALADLGTGVMQVQMRQATDPDGWCVELCLVYVSAANNKCLVKAGEFVGPKSLINGRDNCPLN</sequence>
<dbReference type="PANTHER" id="PTHR31836">
    <property type="match status" value="1"/>
</dbReference>
<feature type="compositionally biased region" description="Acidic residues" evidence="2">
    <location>
        <begin position="74"/>
        <end position="88"/>
    </location>
</feature>